<dbReference type="Pfam" id="PF04542">
    <property type="entry name" value="Sigma70_r2"/>
    <property type="match status" value="1"/>
</dbReference>
<dbReference type="GO" id="GO:0016987">
    <property type="term" value="F:sigma factor activity"/>
    <property type="evidence" value="ECO:0007669"/>
    <property type="project" value="UniProtKB-KW"/>
</dbReference>
<dbReference type="InterPro" id="IPR014284">
    <property type="entry name" value="RNA_pol_sigma-70_dom"/>
</dbReference>
<dbReference type="InterPro" id="IPR036388">
    <property type="entry name" value="WH-like_DNA-bd_sf"/>
</dbReference>
<dbReference type="AlphaFoldDB" id="A0A5N0DKP1"/>
<dbReference type="NCBIfam" id="TIGR02937">
    <property type="entry name" value="sigma70-ECF"/>
    <property type="match status" value="1"/>
</dbReference>
<dbReference type="PANTHER" id="PTHR43133:SF8">
    <property type="entry name" value="RNA POLYMERASE SIGMA FACTOR HI_1459-RELATED"/>
    <property type="match status" value="1"/>
</dbReference>
<keyword evidence="5" id="KW-0804">Transcription</keyword>
<dbReference type="InterPro" id="IPR000792">
    <property type="entry name" value="Tscrpt_reg_LuxR_C"/>
</dbReference>
<feature type="domain" description="HTH luxR-type" evidence="6">
    <location>
        <begin position="128"/>
        <end position="186"/>
    </location>
</feature>
<dbReference type="InterPro" id="IPR039425">
    <property type="entry name" value="RNA_pol_sigma-70-like"/>
</dbReference>
<keyword evidence="2" id="KW-0805">Transcription regulation</keyword>
<sequence>MGPDATEPVEKLFRQHSAAVYRYGYKAFRGDAGQAEDLVQQVFLAVVEQYRRDFRGRSEQHILQLIMKIAVRRVIDARRRQTTSAGVGFTALDDAVLSAPAPPGAVGTDPAEQVVSLDTVRRFWFAISRELTDTEYQVALLAWELQWPDEEIAETLQVTVSTVYSHKSRARRKIRESTDKAETRILFPLEEDLAADGSRVGAKVEGEVQA</sequence>
<name>A0A5N0DKP1_9NOCA</name>
<dbReference type="RefSeq" id="WP_150408323.1">
    <property type="nucleotide sequence ID" value="NZ_VXLC01000051.1"/>
</dbReference>
<keyword evidence="4" id="KW-0238">DNA-binding</keyword>
<dbReference type="GO" id="GO:0003677">
    <property type="term" value="F:DNA binding"/>
    <property type="evidence" value="ECO:0007669"/>
    <property type="project" value="UniProtKB-KW"/>
</dbReference>
<dbReference type="InterPro" id="IPR013325">
    <property type="entry name" value="RNA_pol_sigma_r2"/>
</dbReference>
<evidence type="ECO:0000256" key="2">
    <source>
        <dbReference type="ARBA" id="ARBA00023015"/>
    </source>
</evidence>
<protein>
    <submittedName>
        <fullName evidence="7">Sigma-70 family RNA polymerase sigma factor</fullName>
    </submittedName>
</protein>
<reference evidence="7 8" key="1">
    <citation type="submission" date="2019-09" db="EMBL/GenBank/DDBJ databases">
        <authorList>
            <person name="Wang X."/>
        </authorList>
    </citation>
    <scope>NUCLEOTIDE SEQUENCE [LARGE SCALE GENOMIC DNA]</scope>
    <source>
        <strain evidence="7 8">CICC 11023</strain>
    </source>
</reference>
<dbReference type="OrthoDB" id="4556370at2"/>
<keyword evidence="8" id="KW-1185">Reference proteome</keyword>
<evidence type="ECO:0000313" key="7">
    <source>
        <dbReference type="EMBL" id="KAA8877313.1"/>
    </source>
</evidence>
<dbReference type="Gene3D" id="1.10.10.10">
    <property type="entry name" value="Winged helix-like DNA-binding domain superfamily/Winged helix DNA-binding domain"/>
    <property type="match status" value="1"/>
</dbReference>
<evidence type="ECO:0000313" key="8">
    <source>
        <dbReference type="Proteomes" id="UP000323876"/>
    </source>
</evidence>
<proteinExistence type="inferred from homology"/>
<dbReference type="PANTHER" id="PTHR43133">
    <property type="entry name" value="RNA POLYMERASE ECF-TYPE SIGMA FACTO"/>
    <property type="match status" value="1"/>
</dbReference>
<evidence type="ECO:0000256" key="5">
    <source>
        <dbReference type="ARBA" id="ARBA00023163"/>
    </source>
</evidence>
<keyword evidence="3" id="KW-0731">Sigma factor</keyword>
<comment type="caution">
    <text evidence="7">The sequence shown here is derived from an EMBL/GenBank/DDBJ whole genome shotgun (WGS) entry which is preliminary data.</text>
</comment>
<dbReference type="Gene3D" id="1.10.1740.10">
    <property type="match status" value="1"/>
</dbReference>
<dbReference type="Proteomes" id="UP000323876">
    <property type="component" value="Unassembled WGS sequence"/>
</dbReference>
<evidence type="ECO:0000256" key="3">
    <source>
        <dbReference type="ARBA" id="ARBA00023082"/>
    </source>
</evidence>
<dbReference type="SUPFAM" id="SSF88659">
    <property type="entry name" value="Sigma3 and sigma4 domains of RNA polymerase sigma factors"/>
    <property type="match status" value="1"/>
</dbReference>
<dbReference type="GO" id="GO:0006352">
    <property type="term" value="P:DNA-templated transcription initiation"/>
    <property type="evidence" value="ECO:0007669"/>
    <property type="project" value="InterPro"/>
</dbReference>
<dbReference type="EMBL" id="VXLC01000051">
    <property type="protein sequence ID" value="KAA8877313.1"/>
    <property type="molecule type" value="Genomic_DNA"/>
</dbReference>
<comment type="similarity">
    <text evidence="1">Belongs to the sigma-70 factor family. ECF subfamily.</text>
</comment>
<evidence type="ECO:0000256" key="4">
    <source>
        <dbReference type="ARBA" id="ARBA00023125"/>
    </source>
</evidence>
<organism evidence="7 8">
    <name type="scientific">Nocardia colli</name>
    <dbReference type="NCBI Taxonomy" id="2545717"/>
    <lineage>
        <taxon>Bacteria</taxon>
        <taxon>Bacillati</taxon>
        <taxon>Actinomycetota</taxon>
        <taxon>Actinomycetes</taxon>
        <taxon>Mycobacteriales</taxon>
        <taxon>Nocardiaceae</taxon>
        <taxon>Nocardia</taxon>
    </lineage>
</organism>
<dbReference type="SMART" id="SM00421">
    <property type="entry name" value="HTH_LUXR"/>
    <property type="match status" value="1"/>
</dbReference>
<dbReference type="SUPFAM" id="SSF88946">
    <property type="entry name" value="Sigma2 domain of RNA polymerase sigma factors"/>
    <property type="match status" value="1"/>
</dbReference>
<evidence type="ECO:0000256" key="1">
    <source>
        <dbReference type="ARBA" id="ARBA00010641"/>
    </source>
</evidence>
<gene>
    <name evidence="7" type="ORF">F3087_44890</name>
</gene>
<dbReference type="InterPro" id="IPR013249">
    <property type="entry name" value="RNA_pol_sigma70_r4_t2"/>
</dbReference>
<accession>A0A5N0DKP1</accession>
<dbReference type="Pfam" id="PF08281">
    <property type="entry name" value="Sigma70_r4_2"/>
    <property type="match status" value="1"/>
</dbReference>
<evidence type="ECO:0000259" key="6">
    <source>
        <dbReference type="SMART" id="SM00421"/>
    </source>
</evidence>
<dbReference type="InterPro" id="IPR013324">
    <property type="entry name" value="RNA_pol_sigma_r3/r4-like"/>
</dbReference>
<dbReference type="InterPro" id="IPR007627">
    <property type="entry name" value="RNA_pol_sigma70_r2"/>
</dbReference>